<evidence type="ECO:0000313" key="3">
    <source>
        <dbReference type="Proteomes" id="UP000193144"/>
    </source>
</evidence>
<evidence type="ECO:0000313" key="2">
    <source>
        <dbReference type="EMBL" id="ORY14629.1"/>
    </source>
</evidence>
<sequence length="613" mass="68117">MPPGMSAFSNLPNEILSHITSHLERPADVVGISLSSRRLREFVKLDGWRAFLRGRFGLAGLDLDARNSVHGITTLCRNWDRKAFVARYLAPSHNVDPTSLITWEYTRWRGSQGQTMGYQPSMDSYEESHGIWANRREVLAWSAGTHLVFRMKEMGSKAAKAWEACQDPKTGTGHGGDFDEYKYLSDWYTYKIPESSEGRDDITTIRLLRPHQRNADLEAVALGTASGYLSLLSFDPDRRTRTEQVYETDDRSVGSLSLSFSKSPLMATTLGDSTLALFPTRLEDSSIDPIQPSSQVAPMAPGAQPGRIWSCYFISENLVAVGLGPSHEPIQVYEIAPTGLSTEPIRKFNLDTSFWNGEKDDWALRSNTSVYPIIPIPPASQGGSASGHVFLSGGFDGVIRLHDMRSPRPFETIFWDVTNYSSIYSLATQGLERVVAGTSMHSMLKVFDMRVSGSHAYHHISIPSTNTANNEPPKDVPVTGGWNLYLNPRNPPRQSTPRAPYHRTSTDSPIYSLSIPSSTSPSVYAGLEGAVMGLDFLSVIDKHPDPIFATAITRFPDTGRIDVKRSYNAWDNSLNFGMYEQGTEKGAGLRLMVQEGVAERTGAARETEYWRER</sequence>
<feature type="domain" description="F-box" evidence="1">
    <location>
        <begin position="5"/>
        <end position="51"/>
    </location>
</feature>
<organism evidence="2 3">
    <name type="scientific">Clohesyomyces aquaticus</name>
    <dbReference type="NCBI Taxonomy" id="1231657"/>
    <lineage>
        <taxon>Eukaryota</taxon>
        <taxon>Fungi</taxon>
        <taxon>Dikarya</taxon>
        <taxon>Ascomycota</taxon>
        <taxon>Pezizomycotina</taxon>
        <taxon>Dothideomycetes</taxon>
        <taxon>Pleosporomycetidae</taxon>
        <taxon>Pleosporales</taxon>
        <taxon>Lindgomycetaceae</taxon>
        <taxon>Clohesyomyces</taxon>
    </lineage>
</organism>
<dbReference type="Pfam" id="PF12937">
    <property type="entry name" value="F-box-like"/>
    <property type="match status" value="1"/>
</dbReference>
<dbReference type="AlphaFoldDB" id="A0A1Y1ZWI9"/>
<gene>
    <name evidence="2" type="ORF">BCR34DRAFT_623222</name>
</gene>
<dbReference type="InterPro" id="IPR036322">
    <property type="entry name" value="WD40_repeat_dom_sf"/>
</dbReference>
<dbReference type="Gene3D" id="2.130.10.10">
    <property type="entry name" value="YVTN repeat-like/Quinoprotein amine dehydrogenase"/>
    <property type="match status" value="1"/>
</dbReference>
<dbReference type="STRING" id="1231657.A0A1Y1ZWI9"/>
<dbReference type="SUPFAM" id="SSF50978">
    <property type="entry name" value="WD40 repeat-like"/>
    <property type="match status" value="1"/>
</dbReference>
<accession>A0A1Y1ZWI9</accession>
<dbReference type="InterPro" id="IPR001810">
    <property type="entry name" value="F-box_dom"/>
</dbReference>
<proteinExistence type="predicted"/>
<reference evidence="2 3" key="1">
    <citation type="submission" date="2016-07" db="EMBL/GenBank/DDBJ databases">
        <title>Pervasive Adenine N6-methylation of Active Genes in Fungi.</title>
        <authorList>
            <consortium name="DOE Joint Genome Institute"/>
            <person name="Mondo S.J."/>
            <person name="Dannebaum R.O."/>
            <person name="Kuo R.C."/>
            <person name="Labutti K."/>
            <person name="Haridas S."/>
            <person name="Kuo A."/>
            <person name="Salamov A."/>
            <person name="Ahrendt S.R."/>
            <person name="Lipzen A."/>
            <person name="Sullivan W."/>
            <person name="Andreopoulos W.B."/>
            <person name="Clum A."/>
            <person name="Lindquist E."/>
            <person name="Daum C."/>
            <person name="Ramamoorthy G.K."/>
            <person name="Gryganskyi A."/>
            <person name="Culley D."/>
            <person name="Magnuson J.K."/>
            <person name="James T.Y."/>
            <person name="O'Malley M.A."/>
            <person name="Stajich J.E."/>
            <person name="Spatafora J.W."/>
            <person name="Visel A."/>
            <person name="Grigoriev I.V."/>
        </authorList>
    </citation>
    <scope>NUCLEOTIDE SEQUENCE [LARGE SCALE GENOMIC DNA]</scope>
    <source>
        <strain evidence="2 3">CBS 115471</strain>
    </source>
</reference>
<comment type="caution">
    <text evidence="2">The sequence shown here is derived from an EMBL/GenBank/DDBJ whole genome shotgun (WGS) entry which is preliminary data.</text>
</comment>
<dbReference type="OrthoDB" id="1259151at2759"/>
<name>A0A1Y1ZWI9_9PLEO</name>
<dbReference type="Proteomes" id="UP000193144">
    <property type="component" value="Unassembled WGS sequence"/>
</dbReference>
<dbReference type="CDD" id="cd09917">
    <property type="entry name" value="F-box_SF"/>
    <property type="match status" value="1"/>
</dbReference>
<protein>
    <recommendedName>
        <fullName evidence="1">F-box domain-containing protein</fullName>
    </recommendedName>
</protein>
<dbReference type="SUPFAM" id="SSF81383">
    <property type="entry name" value="F-box domain"/>
    <property type="match status" value="1"/>
</dbReference>
<dbReference type="InterPro" id="IPR036047">
    <property type="entry name" value="F-box-like_dom_sf"/>
</dbReference>
<keyword evidence="3" id="KW-1185">Reference proteome</keyword>
<dbReference type="EMBL" id="MCFA01000031">
    <property type="protein sequence ID" value="ORY14629.1"/>
    <property type="molecule type" value="Genomic_DNA"/>
</dbReference>
<dbReference type="InterPro" id="IPR015943">
    <property type="entry name" value="WD40/YVTN_repeat-like_dom_sf"/>
</dbReference>
<evidence type="ECO:0000259" key="1">
    <source>
        <dbReference type="PROSITE" id="PS50181"/>
    </source>
</evidence>
<dbReference type="PROSITE" id="PS50181">
    <property type="entry name" value="FBOX"/>
    <property type="match status" value="1"/>
</dbReference>